<name>A0A0E0DI83_9ORYZ</name>
<evidence type="ECO:0000313" key="3">
    <source>
        <dbReference type="Proteomes" id="UP000008021"/>
    </source>
</evidence>
<dbReference type="Proteomes" id="UP000008021">
    <property type="component" value="Chromosome 4"/>
</dbReference>
<keyword evidence="3" id="KW-1185">Reference proteome</keyword>
<feature type="region of interest" description="Disordered" evidence="1">
    <location>
        <begin position="72"/>
        <end position="112"/>
    </location>
</feature>
<organism evidence="2">
    <name type="scientific">Oryza meridionalis</name>
    <dbReference type="NCBI Taxonomy" id="40149"/>
    <lineage>
        <taxon>Eukaryota</taxon>
        <taxon>Viridiplantae</taxon>
        <taxon>Streptophyta</taxon>
        <taxon>Embryophyta</taxon>
        <taxon>Tracheophyta</taxon>
        <taxon>Spermatophyta</taxon>
        <taxon>Magnoliopsida</taxon>
        <taxon>Liliopsida</taxon>
        <taxon>Poales</taxon>
        <taxon>Poaceae</taxon>
        <taxon>BOP clade</taxon>
        <taxon>Oryzoideae</taxon>
        <taxon>Oryzeae</taxon>
        <taxon>Oryzinae</taxon>
        <taxon>Oryza</taxon>
    </lineage>
</organism>
<feature type="compositionally biased region" description="Gly residues" evidence="1">
    <location>
        <begin position="86"/>
        <end position="98"/>
    </location>
</feature>
<reference evidence="2" key="1">
    <citation type="submission" date="2015-04" db="UniProtKB">
        <authorList>
            <consortium name="EnsemblPlants"/>
        </authorList>
    </citation>
    <scope>IDENTIFICATION</scope>
</reference>
<reference evidence="2" key="2">
    <citation type="submission" date="2018-05" db="EMBL/GenBank/DDBJ databases">
        <title>OmerRS3 (Oryza meridionalis Reference Sequence Version 3).</title>
        <authorList>
            <person name="Zhang J."/>
            <person name="Kudrna D."/>
            <person name="Lee S."/>
            <person name="Talag J."/>
            <person name="Welchert J."/>
            <person name="Wing R.A."/>
        </authorList>
    </citation>
    <scope>NUCLEOTIDE SEQUENCE [LARGE SCALE GENOMIC DNA]</scope>
    <source>
        <strain evidence="2">cv. OR44</strain>
    </source>
</reference>
<protein>
    <submittedName>
        <fullName evidence="2">Uncharacterized protein</fullName>
    </submittedName>
</protein>
<sequence length="112" mass="11710">MWVGGARSGSSTRRCQPPGATCGICRRRVKTCLAWRISVEKTVGAVEEYHGRSWRYLALTVALSEAMAAARGTVSAKRDGVKEGNGPDGHGGHGGPLGSGHPRPAAGSTRVR</sequence>
<dbReference type="AlphaFoldDB" id="A0A0E0DI83"/>
<dbReference type="Gramene" id="OMERI04G20660.1">
    <property type="protein sequence ID" value="OMERI04G20660.1"/>
    <property type="gene ID" value="OMERI04G20660"/>
</dbReference>
<dbReference type="HOGENOM" id="CLU_2149895_0_0_1"/>
<evidence type="ECO:0000256" key="1">
    <source>
        <dbReference type="SAM" id="MobiDB-lite"/>
    </source>
</evidence>
<accession>A0A0E0DI83</accession>
<evidence type="ECO:0000313" key="2">
    <source>
        <dbReference type="EnsemblPlants" id="OMERI04G20660.1"/>
    </source>
</evidence>
<proteinExistence type="predicted"/>
<dbReference type="EnsemblPlants" id="OMERI04G20660.1">
    <property type="protein sequence ID" value="OMERI04G20660.1"/>
    <property type="gene ID" value="OMERI04G20660"/>
</dbReference>